<evidence type="ECO:0000256" key="5">
    <source>
        <dbReference type="ARBA" id="ARBA00023002"/>
    </source>
</evidence>
<comment type="similarity">
    <text evidence="2">Belongs to the cytochrome P450 family.</text>
</comment>
<keyword evidence="7" id="KW-0503">Monooxygenase</keyword>
<evidence type="ECO:0000256" key="7">
    <source>
        <dbReference type="ARBA" id="ARBA00023033"/>
    </source>
</evidence>
<keyword evidence="4" id="KW-0479">Metal-binding</keyword>
<keyword evidence="10" id="KW-1185">Reference proteome</keyword>
<feature type="transmembrane region" description="Helical" evidence="8">
    <location>
        <begin position="39"/>
        <end position="58"/>
    </location>
</feature>
<gene>
    <name evidence="9" type="ORF">Syun_030406</name>
</gene>
<evidence type="ECO:0000256" key="2">
    <source>
        <dbReference type="ARBA" id="ARBA00010617"/>
    </source>
</evidence>
<sequence>MEDCYDIFLISKLEASQAKQAMAPTPLVMLQRLLEEPQHLLMIVLTIFFLAILSSVSLSRTWSKKTNLPPSPPKFPFIGNFYQMGDLLHHSFRDLSRKDGPICTLATPQFS</sequence>
<evidence type="ECO:0000313" key="9">
    <source>
        <dbReference type="EMBL" id="KAK9088012.1"/>
    </source>
</evidence>
<dbReference type="PANTHER" id="PTHR47955:SF19">
    <property type="entry name" value="CYTOCHROME P450 71A9-LIKE ISOFORM X1"/>
    <property type="match status" value="1"/>
</dbReference>
<dbReference type="GO" id="GO:0005506">
    <property type="term" value="F:iron ion binding"/>
    <property type="evidence" value="ECO:0007669"/>
    <property type="project" value="InterPro"/>
</dbReference>
<protein>
    <recommendedName>
        <fullName evidence="11">Cytochrome P450</fullName>
    </recommendedName>
</protein>
<dbReference type="Gene3D" id="1.10.630.10">
    <property type="entry name" value="Cytochrome P450"/>
    <property type="match status" value="1"/>
</dbReference>
<keyword evidence="6" id="KW-0408">Iron</keyword>
<dbReference type="GO" id="GO:0004497">
    <property type="term" value="F:monooxygenase activity"/>
    <property type="evidence" value="ECO:0007669"/>
    <property type="project" value="UniProtKB-KW"/>
</dbReference>
<evidence type="ECO:0000313" key="10">
    <source>
        <dbReference type="Proteomes" id="UP001420932"/>
    </source>
</evidence>
<keyword evidence="8" id="KW-1133">Transmembrane helix</keyword>
<dbReference type="Proteomes" id="UP001420932">
    <property type="component" value="Unassembled WGS sequence"/>
</dbReference>
<dbReference type="GO" id="GO:0020037">
    <property type="term" value="F:heme binding"/>
    <property type="evidence" value="ECO:0007669"/>
    <property type="project" value="InterPro"/>
</dbReference>
<comment type="caution">
    <text evidence="9">The sequence shown here is derived from an EMBL/GenBank/DDBJ whole genome shotgun (WGS) entry which is preliminary data.</text>
</comment>
<organism evidence="9 10">
    <name type="scientific">Stephania yunnanensis</name>
    <dbReference type="NCBI Taxonomy" id="152371"/>
    <lineage>
        <taxon>Eukaryota</taxon>
        <taxon>Viridiplantae</taxon>
        <taxon>Streptophyta</taxon>
        <taxon>Embryophyta</taxon>
        <taxon>Tracheophyta</taxon>
        <taxon>Spermatophyta</taxon>
        <taxon>Magnoliopsida</taxon>
        <taxon>Ranunculales</taxon>
        <taxon>Menispermaceae</taxon>
        <taxon>Menispermoideae</taxon>
        <taxon>Cissampelideae</taxon>
        <taxon>Stephania</taxon>
    </lineage>
</organism>
<evidence type="ECO:0000256" key="8">
    <source>
        <dbReference type="SAM" id="Phobius"/>
    </source>
</evidence>
<accession>A0AAP0EAQ9</accession>
<evidence type="ECO:0000256" key="4">
    <source>
        <dbReference type="ARBA" id="ARBA00022723"/>
    </source>
</evidence>
<name>A0AAP0EAQ9_9MAGN</name>
<evidence type="ECO:0008006" key="11">
    <source>
        <dbReference type="Google" id="ProtNLM"/>
    </source>
</evidence>
<keyword evidence="8" id="KW-0812">Transmembrane</keyword>
<dbReference type="AlphaFoldDB" id="A0AAP0EAQ9"/>
<dbReference type="EMBL" id="JBBNAF010000013">
    <property type="protein sequence ID" value="KAK9088012.1"/>
    <property type="molecule type" value="Genomic_DNA"/>
</dbReference>
<keyword evidence="5" id="KW-0560">Oxidoreductase</keyword>
<evidence type="ECO:0000256" key="1">
    <source>
        <dbReference type="ARBA" id="ARBA00001971"/>
    </source>
</evidence>
<keyword evidence="3" id="KW-0349">Heme</keyword>
<dbReference type="GO" id="GO:0016705">
    <property type="term" value="F:oxidoreductase activity, acting on paired donors, with incorporation or reduction of molecular oxygen"/>
    <property type="evidence" value="ECO:0007669"/>
    <property type="project" value="InterPro"/>
</dbReference>
<proteinExistence type="inferred from homology"/>
<evidence type="ECO:0000256" key="6">
    <source>
        <dbReference type="ARBA" id="ARBA00023004"/>
    </source>
</evidence>
<dbReference type="PANTHER" id="PTHR47955">
    <property type="entry name" value="CYTOCHROME P450 FAMILY 71 PROTEIN"/>
    <property type="match status" value="1"/>
</dbReference>
<comment type="cofactor">
    <cofactor evidence="1">
        <name>heme</name>
        <dbReference type="ChEBI" id="CHEBI:30413"/>
    </cofactor>
</comment>
<reference evidence="9 10" key="1">
    <citation type="submission" date="2024-01" db="EMBL/GenBank/DDBJ databases">
        <title>Genome assemblies of Stephania.</title>
        <authorList>
            <person name="Yang L."/>
        </authorList>
    </citation>
    <scope>NUCLEOTIDE SEQUENCE [LARGE SCALE GENOMIC DNA]</scope>
    <source>
        <strain evidence="9">YNDBR</strain>
        <tissue evidence="9">Leaf</tissue>
    </source>
</reference>
<dbReference type="InterPro" id="IPR036396">
    <property type="entry name" value="Cyt_P450_sf"/>
</dbReference>
<dbReference type="SUPFAM" id="SSF48264">
    <property type="entry name" value="Cytochrome P450"/>
    <property type="match status" value="1"/>
</dbReference>
<keyword evidence="8" id="KW-0472">Membrane</keyword>
<evidence type="ECO:0000256" key="3">
    <source>
        <dbReference type="ARBA" id="ARBA00022617"/>
    </source>
</evidence>